<dbReference type="RefSeq" id="WP_055032316.1">
    <property type="nucleotide sequence ID" value="NZ_LKBG01000040.1"/>
</dbReference>
<dbReference type="AlphaFoldDB" id="A0A0Q0RV71"/>
<proteinExistence type="predicted"/>
<name>A0A0Q0RV71_9ARCH</name>
<reference evidence="1 2" key="1">
    <citation type="submission" date="2015-09" db="EMBL/GenBank/DDBJ databases">
        <title>Heavy metals and arsenic resistance mechanisms in polyextremophilic archaea of the family Ferroplasmaceae.</title>
        <authorList>
            <person name="Bulaev A.G."/>
            <person name="Kanygina A.V."/>
        </authorList>
    </citation>
    <scope>NUCLEOTIDE SEQUENCE [LARGE SCALE GENOMIC DNA]</scope>
    <source>
        <strain evidence="1 2">VT</strain>
    </source>
</reference>
<keyword evidence="2" id="KW-1185">Reference proteome</keyword>
<comment type="caution">
    <text evidence="1">The sequence shown here is derived from an EMBL/GenBank/DDBJ whole genome shotgun (WGS) entry which is preliminary data.</text>
</comment>
<gene>
    <name evidence="1" type="ORF">AOG54_07845</name>
</gene>
<evidence type="ECO:0008006" key="3">
    <source>
        <dbReference type="Google" id="ProtNLM"/>
    </source>
</evidence>
<dbReference type="Proteomes" id="UP000050320">
    <property type="component" value="Unassembled WGS sequence"/>
</dbReference>
<dbReference type="EMBL" id="LKBG01000040">
    <property type="protein sequence ID" value="KQB36198.1"/>
    <property type="molecule type" value="Genomic_DNA"/>
</dbReference>
<organism evidence="1 2">
    <name type="scientific">Acidiplasma aeolicum</name>
    <dbReference type="NCBI Taxonomy" id="507754"/>
    <lineage>
        <taxon>Archaea</taxon>
        <taxon>Methanobacteriati</taxon>
        <taxon>Thermoplasmatota</taxon>
        <taxon>Thermoplasmata</taxon>
        <taxon>Thermoplasmatales</taxon>
        <taxon>Ferroplasmaceae</taxon>
        <taxon>Acidiplasma</taxon>
    </lineage>
</organism>
<sequence>MTPKPINFKSNRDIRRYRYFNYRKNYSKKYINAMNDFLNFSVFNRWRELLEENNYNKMERPFKVPGIVIMYLAKLRELYNLPFRLLETELHNLSKIFKFPEISFTSIYRRIRKIIPEIDNDNNILSAIDSSGFQITLTRGHLNNKRHRKE</sequence>
<protein>
    <recommendedName>
        <fullName evidence="3">Transposase</fullName>
    </recommendedName>
</protein>
<evidence type="ECO:0000313" key="1">
    <source>
        <dbReference type="EMBL" id="KQB36198.1"/>
    </source>
</evidence>
<accession>A0A0Q0RV71</accession>
<evidence type="ECO:0000313" key="2">
    <source>
        <dbReference type="Proteomes" id="UP000050320"/>
    </source>
</evidence>